<accession>V9WA70</accession>
<dbReference type="InterPro" id="IPR025470">
    <property type="entry name" value="DUF4321"/>
</dbReference>
<dbReference type="Pfam" id="PF14209">
    <property type="entry name" value="DUF4321"/>
    <property type="match status" value="1"/>
</dbReference>
<evidence type="ECO:0008006" key="4">
    <source>
        <dbReference type="Google" id="ProtNLM"/>
    </source>
</evidence>
<dbReference type="AlphaFoldDB" id="V9WA70"/>
<dbReference type="KEGG" id="plv:ERIC2_c28330"/>
<keyword evidence="1" id="KW-0472">Membrane</keyword>
<evidence type="ECO:0000313" key="2">
    <source>
        <dbReference type="EMBL" id="AHD06615.1"/>
    </source>
</evidence>
<evidence type="ECO:0000313" key="3">
    <source>
        <dbReference type="Proteomes" id="UP000029431"/>
    </source>
</evidence>
<feature type="transmembrane region" description="Helical" evidence="1">
    <location>
        <begin position="100"/>
        <end position="121"/>
    </location>
</feature>
<keyword evidence="1" id="KW-1133">Transmembrane helix</keyword>
<evidence type="ECO:0000256" key="1">
    <source>
        <dbReference type="SAM" id="Phobius"/>
    </source>
</evidence>
<organism evidence="2 3">
    <name type="scientific">Paenibacillus larvae subsp. larvae DSM 25430</name>
    <dbReference type="NCBI Taxonomy" id="697284"/>
    <lineage>
        <taxon>Bacteria</taxon>
        <taxon>Bacillati</taxon>
        <taxon>Bacillota</taxon>
        <taxon>Bacilli</taxon>
        <taxon>Bacillales</taxon>
        <taxon>Paenibacillaceae</taxon>
        <taxon>Paenibacillus</taxon>
    </lineage>
</organism>
<reference evidence="2 3" key="1">
    <citation type="journal article" date="2014" name="PLoS ONE">
        <title>How to Kill the Honey Bee Larva: Genomic Potential and Virulence Mechanisms of Paenibacillus larvae.</title>
        <authorList>
            <person name="Djukic M."/>
            <person name="Brzuszkiewicz E."/>
            <person name="Funfhaus A."/>
            <person name="Voss J."/>
            <person name="Gollnow K."/>
            <person name="Poppinga L."/>
            <person name="Liesegang H."/>
            <person name="Garcia-Gonzalez E."/>
            <person name="Genersch E."/>
            <person name="Daniel R."/>
        </authorList>
    </citation>
    <scope>NUCLEOTIDE SEQUENCE [LARGE SCALE GENOMIC DNA]</scope>
    <source>
        <strain evidence="2 3">DSM 25430</strain>
    </source>
</reference>
<dbReference type="PATRIC" id="fig|697284.3.peg.2682"/>
<gene>
    <name evidence="2" type="ORF">ERIC2_c28330</name>
</gene>
<dbReference type="eggNOG" id="ENOG503317J">
    <property type="taxonomic scope" value="Bacteria"/>
</dbReference>
<protein>
    <recommendedName>
        <fullName evidence="4">DUF4321 domain-containing protein</fullName>
    </recommendedName>
</protein>
<dbReference type="HOGENOM" id="CLU_2001580_0_0_9"/>
<sequence>MPGGIPAKNKLNLPDYKELCRNSPVDAVSVCTYNGNTIRRGNPEMKKNTFTLVLVLIIGLITGIIVGEWLESINGPTFLTRSVDITWQPKGDFQVIQYDILLRIKLNLCSILGLVGSFLIYRKL</sequence>
<feature type="transmembrane region" description="Helical" evidence="1">
    <location>
        <begin position="49"/>
        <end position="70"/>
    </location>
</feature>
<name>V9WA70_9BACL</name>
<dbReference type="EMBL" id="CP003355">
    <property type="protein sequence ID" value="AHD06615.1"/>
    <property type="molecule type" value="Genomic_DNA"/>
</dbReference>
<proteinExistence type="predicted"/>
<dbReference type="Proteomes" id="UP000029431">
    <property type="component" value="Chromosome"/>
</dbReference>
<keyword evidence="3" id="KW-1185">Reference proteome</keyword>
<keyword evidence="1" id="KW-0812">Transmembrane</keyword>